<reference evidence="2" key="1">
    <citation type="submission" date="2023-06" db="EMBL/GenBank/DDBJ databases">
        <title>Conoideocrella luteorostrata (Hypocreales: Clavicipitaceae), a potential biocontrol fungus for elongate hemlock scale in United States Christmas tree production areas.</title>
        <authorList>
            <person name="Barrett H."/>
            <person name="Lovett B."/>
            <person name="Macias A.M."/>
            <person name="Stajich J.E."/>
            <person name="Kasson M.T."/>
        </authorList>
    </citation>
    <scope>NUCLEOTIDE SEQUENCE</scope>
    <source>
        <strain evidence="2">ARSEF 14590</strain>
    </source>
</reference>
<name>A0AAJ0CRR3_9HYPO</name>
<evidence type="ECO:0000256" key="1">
    <source>
        <dbReference type="SAM" id="MobiDB-lite"/>
    </source>
</evidence>
<dbReference type="AlphaFoldDB" id="A0AAJ0CRR3"/>
<comment type="caution">
    <text evidence="2">The sequence shown here is derived from an EMBL/GenBank/DDBJ whole genome shotgun (WGS) entry which is preliminary data.</text>
</comment>
<evidence type="ECO:0000313" key="2">
    <source>
        <dbReference type="EMBL" id="KAK2598168.1"/>
    </source>
</evidence>
<proteinExistence type="predicted"/>
<protein>
    <submittedName>
        <fullName evidence="2">Uncharacterized protein</fullName>
    </submittedName>
</protein>
<gene>
    <name evidence="2" type="ORF">QQS21_005719</name>
</gene>
<keyword evidence="3" id="KW-1185">Reference proteome</keyword>
<dbReference type="Proteomes" id="UP001251528">
    <property type="component" value="Unassembled WGS sequence"/>
</dbReference>
<sequence>MEPRRAPEKPDYDFMAPLSQTSDIDLELPFEVEFRNRTSFQDETFDIYCLYDHEPTDDPRKRRCGMAENIILQFMPEESAEPEQMVLTEVVSSDAALSDVAPSEVATTEVATTEEAPSEVAPPVVASTEVVFPGTVSSAKVDDSDEEEKSFLHLEDDTIQEVDDLDEYHRGLLQTTISPTSCFKPSFRRQTNTLPQIKPRLNPRHDSKPFTINPPPKSRRRPKNLVLAHNRQIPAEEFNRESFWFVEEENRTPRVTLTRYDLRADEKEIYGWKGNALSA</sequence>
<dbReference type="EMBL" id="JASWJB010000098">
    <property type="protein sequence ID" value="KAK2598168.1"/>
    <property type="molecule type" value="Genomic_DNA"/>
</dbReference>
<organism evidence="2 3">
    <name type="scientific">Conoideocrella luteorostrata</name>
    <dbReference type="NCBI Taxonomy" id="1105319"/>
    <lineage>
        <taxon>Eukaryota</taxon>
        <taxon>Fungi</taxon>
        <taxon>Dikarya</taxon>
        <taxon>Ascomycota</taxon>
        <taxon>Pezizomycotina</taxon>
        <taxon>Sordariomycetes</taxon>
        <taxon>Hypocreomycetidae</taxon>
        <taxon>Hypocreales</taxon>
        <taxon>Clavicipitaceae</taxon>
        <taxon>Conoideocrella</taxon>
    </lineage>
</organism>
<evidence type="ECO:0000313" key="3">
    <source>
        <dbReference type="Proteomes" id="UP001251528"/>
    </source>
</evidence>
<accession>A0AAJ0CRR3</accession>
<feature type="region of interest" description="Disordered" evidence="1">
    <location>
        <begin position="192"/>
        <end position="223"/>
    </location>
</feature>